<organism evidence="2 3">
    <name type="scientific">Haematococcus lacustris</name>
    <name type="common">Green alga</name>
    <name type="synonym">Haematococcus pluvialis</name>
    <dbReference type="NCBI Taxonomy" id="44745"/>
    <lineage>
        <taxon>Eukaryota</taxon>
        <taxon>Viridiplantae</taxon>
        <taxon>Chlorophyta</taxon>
        <taxon>core chlorophytes</taxon>
        <taxon>Chlorophyceae</taxon>
        <taxon>CS clade</taxon>
        <taxon>Chlamydomonadales</taxon>
        <taxon>Haematococcaceae</taxon>
        <taxon>Haematococcus</taxon>
    </lineage>
</organism>
<feature type="non-terminal residue" evidence="2">
    <location>
        <position position="108"/>
    </location>
</feature>
<dbReference type="Proteomes" id="UP000485058">
    <property type="component" value="Unassembled WGS sequence"/>
</dbReference>
<dbReference type="EMBL" id="BLLF01003373">
    <property type="protein sequence ID" value="GFH27163.1"/>
    <property type="molecule type" value="Genomic_DNA"/>
</dbReference>
<evidence type="ECO:0000313" key="3">
    <source>
        <dbReference type="Proteomes" id="UP000485058"/>
    </source>
</evidence>
<dbReference type="AlphaFoldDB" id="A0A699ZWU9"/>
<sequence length="108" mass="11392">LTNVVGNYIADSESDVQVYDVCAGNRTRATFFVGGAPITSIWPTVQAFVSMNDPAWWSAGDAEQPRAQLPRCTDHAGRELVLQCVPNALPGMPGGGTADPAARPSGLY</sequence>
<protein>
    <submittedName>
        <fullName evidence="2">Uncharacterized protein</fullName>
    </submittedName>
</protein>
<feature type="non-terminal residue" evidence="2">
    <location>
        <position position="1"/>
    </location>
</feature>
<keyword evidence="3" id="KW-1185">Reference proteome</keyword>
<evidence type="ECO:0000256" key="1">
    <source>
        <dbReference type="SAM" id="MobiDB-lite"/>
    </source>
</evidence>
<name>A0A699ZWU9_HAELA</name>
<proteinExistence type="predicted"/>
<accession>A0A699ZWU9</accession>
<reference evidence="2 3" key="1">
    <citation type="submission" date="2020-02" db="EMBL/GenBank/DDBJ databases">
        <title>Draft genome sequence of Haematococcus lacustris strain NIES-144.</title>
        <authorList>
            <person name="Morimoto D."/>
            <person name="Nakagawa S."/>
            <person name="Yoshida T."/>
            <person name="Sawayama S."/>
        </authorList>
    </citation>
    <scope>NUCLEOTIDE SEQUENCE [LARGE SCALE GENOMIC DNA]</scope>
    <source>
        <strain evidence="2 3">NIES-144</strain>
    </source>
</reference>
<evidence type="ECO:0000313" key="2">
    <source>
        <dbReference type="EMBL" id="GFH27163.1"/>
    </source>
</evidence>
<feature type="region of interest" description="Disordered" evidence="1">
    <location>
        <begin position="89"/>
        <end position="108"/>
    </location>
</feature>
<comment type="caution">
    <text evidence="2">The sequence shown here is derived from an EMBL/GenBank/DDBJ whole genome shotgun (WGS) entry which is preliminary data.</text>
</comment>
<gene>
    <name evidence="2" type="ORF">HaLaN_25439</name>
</gene>